<dbReference type="AlphaFoldDB" id="A0A1M7TE68"/>
<feature type="transmembrane region" description="Helical" evidence="6">
    <location>
        <begin position="124"/>
        <end position="145"/>
    </location>
</feature>
<comment type="subcellular location">
    <subcellularLocation>
        <location evidence="1">Cell membrane</location>
        <topology evidence="1">Multi-pass membrane protein</topology>
    </subcellularLocation>
</comment>
<dbReference type="SUPFAM" id="SSF103481">
    <property type="entry name" value="Multidrug resistance efflux transporter EmrE"/>
    <property type="match status" value="2"/>
</dbReference>
<keyword evidence="4 6" id="KW-1133">Transmembrane helix</keyword>
<feature type="transmembrane region" description="Helical" evidence="6">
    <location>
        <begin position="69"/>
        <end position="85"/>
    </location>
</feature>
<reference evidence="9" key="1">
    <citation type="submission" date="2016-12" db="EMBL/GenBank/DDBJ databases">
        <authorList>
            <person name="Varghese N."/>
            <person name="Submissions S."/>
        </authorList>
    </citation>
    <scope>NUCLEOTIDE SEQUENCE [LARGE SCALE GENOMIC DNA]</scope>
    <source>
        <strain evidence="9">DSM 13020</strain>
    </source>
</reference>
<evidence type="ECO:0000256" key="1">
    <source>
        <dbReference type="ARBA" id="ARBA00004651"/>
    </source>
</evidence>
<dbReference type="Proteomes" id="UP000184207">
    <property type="component" value="Unassembled WGS sequence"/>
</dbReference>
<sequence length="295" mass="33341">MEKIRALVRTGTYVSYLPVVIVTIFWGASFVATKYVVQSYFPFPAALYRFIIALAVLFPITKKKKIKDINAFWSGFWGITMYFVFENTALKYTSPTNAAVIVSSAPLLYVLFTHLFHRTKTNKLHYLGSLLAFLGVALVILNGRILKLNPLGDILAFGSAIAWVLYTHYVIKMKDISGIDQVFSITFWGVVTLIPFALLQDMSIKFEPKSFVSLIYLGIICSAVGYVLWNKSIELIGDRKTTNFIYFIPLVTVVSEILLMGSKLTVYNVLGVTLLIIGLYTFERGEEYGKERLRD</sequence>
<feature type="transmembrane region" description="Helical" evidence="6">
    <location>
        <begin position="151"/>
        <end position="170"/>
    </location>
</feature>
<keyword evidence="5 6" id="KW-0472">Membrane</keyword>
<evidence type="ECO:0000256" key="5">
    <source>
        <dbReference type="ARBA" id="ARBA00023136"/>
    </source>
</evidence>
<evidence type="ECO:0000259" key="7">
    <source>
        <dbReference type="Pfam" id="PF00892"/>
    </source>
</evidence>
<feature type="domain" description="EamA" evidence="7">
    <location>
        <begin position="18"/>
        <end position="140"/>
    </location>
</feature>
<keyword evidence="3 6" id="KW-0812">Transmembrane</keyword>
<dbReference type="RefSeq" id="WP_245789713.1">
    <property type="nucleotide sequence ID" value="NZ_FRDJ01000015.1"/>
</dbReference>
<evidence type="ECO:0000313" key="9">
    <source>
        <dbReference type="Proteomes" id="UP000184207"/>
    </source>
</evidence>
<feature type="domain" description="EamA" evidence="7">
    <location>
        <begin position="151"/>
        <end position="280"/>
    </location>
</feature>
<gene>
    <name evidence="8" type="ORF">SAMN02745226_01902</name>
</gene>
<protein>
    <submittedName>
        <fullName evidence="8">Permease of the drug/metabolite transporter (DMT) superfamily</fullName>
    </submittedName>
</protein>
<dbReference type="PANTHER" id="PTHR32322">
    <property type="entry name" value="INNER MEMBRANE TRANSPORTER"/>
    <property type="match status" value="1"/>
</dbReference>
<evidence type="ECO:0000256" key="4">
    <source>
        <dbReference type="ARBA" id="ARBA00022989"/>
    </source>
</evidence>
<evidence type="ECO:0000256" key="2">
    <source>
        <dbReference type="ARBA" id="ARBA00022475"/>
    </source>
</evidence>
<feature type="transmembrane region" description="Helical" evidence="6">
    <location>
        <begin position="12"/>
        <end position="33"/>
    </location>
</feature>
<dbReference type="STRING" id="1121883.SAMN02745226_01902"/>
<evidence type="ECO:0000313" key="8">
    <source>
        <dbReference type="EMBL" id="SHN68973.1"/>
    </source>
</evidence>
<feature type="transmembrane region" description="Helical" evidence="6">
    <location>
        <begin position="211"/>
        <end position="229"/>
    </location>
</feature>
<dbReference type="PANTHER" id="PTHR32322:SF18">
    <property type="entry name" value="S-ADENOSYLMETHIONINE_S-ADENOSYLHOMOCYSTEINE TRANSPORTER"/>
    <property type="match status" value="1"/>
</dbReference>
<proteinExistence type="predicted"/>
<feature type="transmembrane region" description="Helical" evidence="6">
    <location>
        <begin position="97"/>
        <end position="117"/>
    </location>
</feature>
<dbReference type="InterPro" id="IPR050638">
    <property type="entry name" value="AA-Vitamin_Transporters"/>
</dbReference>
<dbReference type="GO" id="GO:0005886">
    <property type="term" value="C:plasma membrane"/>
    <property type="evidence" value="ECO:0007669"/>
    <property type="project" value="UniProtKB-SubCell"/>
</dbReference>
<dbReference type="InterPro" id="IPR000620">
    <property type="entry name" value="EamA_dom"/>
</dbReference>
<feature type="transmembrane region" description="Helical" evidence="6">
    <location>
        <begin position="182"/>
        <end position="199"/>
    </location>
</feature>
<feature type="transmembrane region" description="Helical" evidence="6">
    <location>
        <begin position="241"/>
        <end position="259"/>
    </location>
</feature>
<feature type="transmembrane region" description="Helical" evidence="6">
    <location>
        <begin position="39"/>
        <end position="57"/>
    </location>
</feature>
<dbReference type="EMBL" id="FRDJ01000015">
    <property type="protein sequence ID" value="SHN68973.1"/>
    <property type="molecule type" value="Genomic_DNA"/>
</dbReference>
<evidence type="ECO:0000256" key="3">
    <source>
        <dbReference type="ARBA" id="ARBA00022692"/>
    </source>
</evidence>
<keyword evidence="9" id="KW-1185">Reference proteome</keyword>
<evidence type="ECO:0000256" key="6">
    <source>
        <dbReference type="SAM" id="Phobius"/>
    </source>
</evidence>
<dbReference type="Pfam" id="PF00892">
    <property type="entry name" value="EamA"/>
    <property type="match status" value="2"/>
</dbReference>
<dbReference type="InterPro" id="IPR037185">
    <property type="entry name" value="EmrE-like"/>
</dbReference>
<organism evidence="8 9">
    <name type="scientific">Fervidobacterium gondwanense DSM 13020</name>
    <dbReference type="NCBI Taxonomy" id="1121883"/>
    <lineage>
        <taxon>Bacteria</taxon>
        <taxon>Thermotogati</taxon>
        <taxon>Thermotogota</taxon>
        <taxon>Thermotogae</taxon>
        <taxon>Thermotogales</taxon>
        <taxon>Fervidobacteriaceae</taxon>
        <taxon>Fervidobacterium</taxon>
    </lineage>
</organism>
<accession>A0A1M7TE68</accession>
<keyword evidence="2" id="KW-1003">Cell membrane</keyword>
<name>A0A1M7TE68_FERGO</name>
<feature type="transmembrane region" description="Helical" evidence="6">
    <location>
        <begin position="265"/>
        <end position="282"/>
    </location>
</feature>